<reference evidence="1" key="1">
    <citation type="journal article" date="2021" name="G3 (Bethesda)">
        <title>Genomic diversity, chromosomal rearrangements, and interspecies hybridization in the ogataea polymorpha species complex.</title>
        <authorList>
            <person name="Hanson S.J."/>
            <person name="Cinneide E.O."/>
            <person name="Salzberg L.I."/>
            <person name="Wolfe K.H."/>
            <person name="McGowan J."/>
            <person name="Fitzpatrick D.A."/>
            <person name="Matlin K."/>
        </authorList>
    </citation>
    <scope>NUCLEOTIDE SEQUENCE</scope>
    <source>
        <strain evidence="1">61-244</strain>
    </source>
</reference>
<accession>A0AAN6DIH4</accession>
<dbReference type="RefSeq" id="XP_043060079.1">
    <property type="nucleotide sequence ID" value="XM_043203455.1"/>
</dbReference>
<organism evidence="1 2">
    <name type="scientific">Pichia angusta</name>
    <name type="common">Yeast</name>
    <name type="synonym">Hansenula polymorpha</name>
    <dbReference type="NCBI Taxonomy" id="870730"/>
    <lineage>
        <taxon>Eukaryota</taxon>
        <taxon>Fungi</taxon>
        <taxon>Dikarya</taxon>
        <taxon>Ascomycota</taxon>
        <taxon>Saccharomycotina</taxon>
        <taxon>Pichiomycetes</taxon>
        <taxon>Pichiales</taxon>
        <taxon>Pichiaceae</taxon>
        <taxon>Ogataea</taxon>
    </lineage>
</organism>
<proteinExistence type="predicted"/>
<dbReference type="Proteomes" id="UP001196530">
    <property type="component" value="Unassembled WGS sequence"/>
</dbReference>
<name>A0AAN6DIH4_PICAN</name>
<dbReference type="EMBL" id="JAHLUX010000005">
    <property type="protein sequence ID" value="KAG7819057.1"/>
    <property type="molecule type" value="Genomic_DNA"/>
</dbReference>
<gene>
    <name evidence="1" type="ORF">KL928_002925</name>
</gene>
<sequence>MVTDFFSLTIKNTPFFLEIRFRDHVQDGVVVIAEISHVVFSSVSSFCFGFGVSSVFRIYSLAIPYADNSDGPEQRLASVWLFACSYLHVDSKFTELLT</sequence>
<dbReference type="AlphaFoldDB" id="A0AAN6DIH4"/>
<protein>
    <submittedName>
        <fullName evidence="1">Uncharacterized protein</fullName>
    </submittedName>
</protein>
<evidence type="ECO:0000313" key="2">
    <source>
        <dbReference type="Proteomes" id="UP001196530"/>
    </source>
</evidence>
<comment type="caution">
    <text evidence="1">The sequence shown here is derived from an EMBL/GenBank/DDBJ whole genome shotgun (WGS) entry which is preliminary data.</text>
</comment>
<evidence type="ECO:0000313" key="1">
    <source>
        <dbReference type="EMBL" id="KAG7819057.1"/>
    </source>
</evidence>
<dbReference type="GeneID" id="66126976"/>